<evidence type="ECO:0000313" key="7">
    <source>
        <dbReference type="EMBL" id="VEH05500.1"/>
    </source>
</evidence>
<dbReference type="RefSeq" id="WP_232009494.1">
    <property type="nucleotide sequence ID" value="NZ_CP011312.1"/>
</dbReference>
<dbReference type="GO" id="GO:0046872">
    <property type="term" value="F:metal ion binding"/>
    <property type="evidence" value="ECO:0007669"/>
    <property type="project" value="UniProtKB-KW"/>
</dbReference>
<feature type="binding site" evidence="4">
    <location>
        <position position="183"/>
    </location>
    <ligand>
        <name>Zn(2+)</name>
        <dbReference type="ChEBI" id="CHEBI:29105"/>
    </ligand>
</feature>
<evidence type="ECO:0000313" key="6">
    <source>
        <dbReference type="EMBL" id="AKE40293.1"/>
    </source>
</evidence>
<evidence type="ECO:0000313" key="9">
    <source>
        <dbReference type="Proteomes" id="UP000271380"/>
    </source>
</evidence>
<dbReference type="InterPro" id="IPR050134">
    <property type="entry name" value="NAD-dep_sirtuin_deacylases"/>
</dbReference>
<keyword evidence="8" id="KW-1185">Reference proteome</keyword>
<dbReference type="Proteomes" id="UP000271380">
    <property type="component" value="Chromosome"/>
</dbReference>
<dbReference type="PANTHER" id="PTHR11085:SF10">
    <property type="entry name" value="NAD-DEPENDENT PROTEIN DEACYLASE SIRTUIN-5, MITOCHONDRIAL-RELATED"/>
    <property type="match status" value="1"/>
</dbReference>
<dbReference type="Gene3D" id="3.40.50.1220">
    <property type="entry name" value="TPP-binding domain"/>
    <property type="match status" value="1"/>
</dbReference>
<dbReference type="EC" id="2.3.1.286" evidence="1"/>
<sequence>MKETTGASKNTMSNSFIENSVASNASLVGASAAIKHAHASALRSISRVVEETTIPTKQEIAVKEIAAQLREKSVLVLTGAGISTDSGIPDYRGPNGSLTRHRPMTYQEFRHDKQALHRYWARAFVGWRQMAQAQPNNGHLFLAELERAGMIHAIITQNVDGLHTRAGSKNVVAIHGDMSLIVCLDCGQKETRTDYEQRAIKHNPGYLESIKFDPAMVNPDGDVYLSEETVARFNLIGCTHCGSLMLKPDVVYFGEPVPSTTKRKVAQLLKQSSSVLVIGSSLAVMSGMRIIIDAQKQGKKVAVINGGPGRADTRADIVWRSSITAAFSQLKEELSL</sequence>
<evidence type="ECO:0000256" key="1">
    <source>
        <dbReference type="ARBA" id="ARBA00012928"/>
    </source>
</evidence>
<evidence type="ECO:0000256" key="2">
    <source>
        <dbReference type="ARBA" id="ARBA00022679"/>
    </source>
</evidence>
<dbReference type="SUPFAM" id="SSF52467">
    <property type="entry name" value="DHS-like NAD/FAD-binding domain"/>
    <property type="match status" value="1"/>
</dbReference>
<dbReference type="EMBL" id="CP011312">
    <property type="protein sequence ID" value="AKE40293.1"/>
    <property type="molecule type" value="Genomic_DNA"/>
</dbReference>
<dbReference type="GO" id="GO:0017136">
    <property type="term" value="F:histone deacetylase activity, NAD-dependent"/>
    <property type="evidence" value="ECO:0007669"/>
    <property type="project" value="TreeGrafter"/>
</dbReference>
<feature type="binding site" evidence="4">
    <location>
        <position position="241"/>
    </location>
    <ligand>
        <name>Zn(2+)</name>
        <dbReference type="ChEBI" id="CHEBI:29105"/>
    </ligand>
</feature>
<dbReference type="PANTHER" id="PTHR11085">
    <property type="entry name" value="NAD-DEPENDENT PROTEIN DEACYLASE SIRTUIN-5, MITOCHONDRIAL-RELATED"/>
    <property type="match status" value="1"/>
</dbReference>
<feature type="active site" description="Proton acceptor" evidence="4">
    <location>
        <position position="175"/>
    </location>
</feature>
<dbReference type="HOGENOM" id="CLU_023643_3_2_11"/>
<keyword evidence="6" id="KW-0378">Hydrolase</keyword>
<keyword evidence="2" id="KW-0808">Transferase</keyword>
<dbReference type="InterPro" id="IPR026591">
    <property type="entry name" value="Sirtuin_cat_small_dom_sf"/>
</dbReference>
<feature type="binding site" evidence="4">
    <location>
        <position position="238"/>
    </location>
    <ligand>
        <name>Zn(2+)</name>
        <dbReference type="ChEBI" id="CHEBI:29105"/>
    </ligand>
</feature>
<gene>
    <name evidence="6" type="primary">cobB1</name>
    <name evidence="7" type="synonym">cobB_1</name>
    <name evidence="7" type="ORF">NCTC949_00642</name>
    <name evidence="6" type="ORF">UL82_00250</name>
</gene>
<evidence type="ECO:0000256" key="3">
    <source>
        <dbReference type="ARBA" id="ARBA00023027"/>
    </source>
</evidence>
<dbReference type="PROSITE" id="PS50305">
    <property type="entry name" value="SIRTUIN"/>
    <property type="match status" value="1"/>
</dbReference>
<evidence type="ECO:0000313" key="8">
    <source>
        <dbReference type="Proteomes" id="UP000033457"/>
    </source>
</evidence>
<organism evidence="6 8">
    <name type="scientific">Corynebacterium kutscheri</name>
    <dbReference type="NCBI Taxonomy" id="35755"/>
    <lineage>
        <taxon>Bacteria</taxon>
        <taxon>Bacillati</taxon>
        <taxon>Actinomycetota</taxon>
        <taxon>Actinomycetes</taxon>
        <taxon>Mycobacteriales</taxon>
        <taxon>Corynebacteriaceae</taxon>
        <taxon>Corynebacterium</taxon>
    </lineage>
</organism>
<dbReference type="EMBL" id="LR134377">
    <property type="protein sequence ID" value="VEH05500.1"/>
    <property type="molecule type" value="Genomic_DNA"/>
</dbReference>
<keyword evidence="3" id="KW-0520">NAD</keyword>
<dbReference type="Proteomes" id="UP000033457">
    <property type="component" value="Chromosome"/>
</dbReference>
<dbReference type="STRING" id="35755.UL82_00250"/>
<dbReference type="Gene3D" id="3.30.1600.10">
    <property type="entry name" value="SIR2/SIRT2 'Small Domain"/>
    <property type="match status" value="1"/>
</dbReference>
<keyword evidence="4" id="KW-0862">Zinc</keyword>
<dbReference type="AlphaFoldDB" id="A0A0F6R090"/>
<dbReference type="GO" id="GO:0070403">
    <property type="term" value="F:NAD+ binding"/>
    <property type="evidence" value="ECO:0007669"/>
    <property type="project" value="InterPro"/>
</dbReference>
<dbReference type="InterPro" id="IPR029035">
    <property type="entry name" value="DHS-like_NAD/FAD-binding_dom"/>
</dbReference>
<feature type="domain" description="Deacetylase sirtuin-type" evidence="5">
    <location>
        <begin position="55"/>
        <end position="336"/>
    </location>
</feature>
<dbReference type="GO" id="GO:0016787">
    <property type="term" value="F:hydrolase activity"/>
    <property type="evidence" value="ECO:0007669"/>
    <property type="project" value="UniProtKB-KW"/>
</dbReference>
<dbReference type="Pfam" id="PF02146">
    <property type="entry name" value="SIR2"/>
    <property type="match status" value="1"/>
</dbReference>
<dbReference type="InterPro" id="IPR026590">
    <property type="entry name" value="Ssirtuin_cat_dom"/>
</dbReference>
<reference evidence="6 8" key="1">
    <citation type="journal article" date="2015" name="Genome Announc.">
        <title>Complete Genome Sequence of Corynebacterium kutscheri DSM 20755, a Corynebacterial Type Strain with Remarkably Low G+C Content of Chromosomal DNA.</title>
        <authorList>
            <person name="Ruckert C."/>
            <person name="Albersmeier A."/>
            <person name="Winkler A."/>
            <person name="Tauch A."/>
        </authorList>
    </citation>
    <scope>NUCLEOTIDE SEQUENCE [LARGE SCALE GENOMIC DNA]</scope>
    <source>
        <strain evidence="6 8">DSM 20755</strain>
    </source>
</reference>
<evidence type="ECO:0000259" key="5">
    <source>
        <dbReference type="PROSITE" id="PS50305"/>
    </source>
</evidence>
<accession>A0A0F6R090</accession>
<proteinExistence type="predicted"/>
<name>A0A0F6R090_9CORY</name>
<protein>
    <recommendedName>
        <fullName evidence="1">protein acetyllysine N-acetyltransferase</fullName>
        <ecNumber evidence="1">2.3.1.286</ecNumber>
    </recommendedName>
</protein>
<dbReference type="InterPro" id="IPR003000">
    <property type="entry name" value="Sirtuin"/>
</dbReference>
<reference evidence="7 9" key="2">
    <citation type="submission" date="2018-12" db="EMBL/GenBank/DDBJ databases">
        <authorList>
            <consortium name="Pathogen Informatics"/>
        </authorList>
    </citation>
    <scope>NUCLEOTIDE SEQUENCE [LARGE SCALE GENOMIC DNA]</scope>
    <source>
        <strain evidence="7 9">NCTC949</strain>
    </source>
</reference>
<evidence type="ECO:0000256" key="4">
    <source>
        <dbReference type="PROSITE-ProRule" id="PRU00236"/>
    </source>
</evidence>
<keyword evidence="4" id="KW-0479">Metal-binding</keyword>
<dbReference type="KEGG" id="cku:UL82_00250"/>
<feature type="binding site" evidence="4">
    <location>
        <position position="186"/>
    </location>
    <ligand>
        <name>Zn(2+)</name>
        <dbReference type="ChEBI" id="CHEBI:29105"/>
    </ligand>
</feature>